<name>A0A8T0PYV0_PANVG</name>
<comment type="subcellular location">
    <subcellularLocation>
        <location evidence="1">Nucleus</location>
    </subcellularLocation>
</comment>
<dbReference type="CDD" id="cd00266">
    <property type="entry name" value="MADS_SRF_like"/>
    <property type="match status" value="1"/>
</dbReference>
<evidence type="ECO:0000259" key="6">
    <source>
        <dbReference type="PROSITE" id="PS50066"/>
    </source>
</evidence>
<dbReference type="PROSITE" id="PS50066">
    <property type="entry name" value="MADS_BOX_2"/>
    <property type="match status" value="1"/>
</dbReference>
<dbReference type="InterPro" id="IPR033897">
    <property type="entry name" value="SRF-like_MADS-box"/>
</dbReference>
<keyword evidence="3" id="KW-0238">DNA-binding</keyword>
<evidence type="ECO:0000313" key="8">
    <source>
        <dbReference type="Proteomes" id="UP000823388"/>
    </source>
</evidence>
<sequence>MIWGSSSIAPLYKHTSSSLDRLTSPISTYRSYLATAAMARQKVNLQYITNKLSRRATFKRRCRGLMKKTSEIAALCGARACVVVYDAGAGAAAPPEAWPSAAEAARLFRKYRGMPEGSSLKKATGQLQHLAARFARVRGQVKRSEVENGERDAAALLHERMAGRRRSLAGATGKELAAVKDLVERRLREAKERLRQLGAGEDAVVHPAVAVAPAAAPFGGELGAVFYGASGGSDGAGPSGSGSAAAMEAFNQGCDLGFSWSEE</sequence>
<dbReference type="InterPro" id="IPR002100">
    <property type="entry name" value="TF_MADSbox"/>
</dbReference>
<dbReference type="EMBL" id="CM029051">
    <property type="protein sequence ID" value="KAG2563204.1"/>
    <property type="molecule type" value="Genomic_DNA"/>
</dbReference>
<feature type="domain" description="MADS-box" evidence="6">
    <location>
        <begin position="38"/>
        <end position="85"/>
    </location>
</feature>
<accession>A0A8T0PYV0</accession>
<comment type="caution">
    <text evidence="7">The sequence shown here is derived from an EMBL/GenBank/DDBJ whole genome shotgun (WGS) entry which is preliminary data.</text>
</comment>
<keyword evidence="4" id="KW-0804">Transcription</keyword>
<dbReference type="Pfam" id="PF00319">
    <property type="entry name" value="SRF-TF"/>
    <property type="match status" value="1"/>
</dbReference>
<dbReference type="Gene3D" id="3.40.1810.10">
    <property type="entry name" value="Transcription factor, MADS-box"/>
    <property type="match status" value="1"/>
</dbReference>
<keyword evidence="2" id="KW-0805">Transcription regulation</keyword>
<dbReference type="GO" id="GO:0046983">
    <property type="term" value="F:protein dimerization activity"/>
    <property type="evidence" value="ECO:0007669"/>
    <property type="project" value="InterPro"/>
</dbReference>
<evidence type="ECO:0000256" key="4">
    <source>
        <dbReference type="ARBA" id="ARBA00023163"/>
    </source>
</evidence>
<evidence type="ECO:0000256" key="1">
    <source>
        <dbReference type="ARBA" id="ARBA00004123"/>
    </source>
</evidence>
<dbReference type="PANTHER" id="PTHR48019">
    <property type="entry name" value="SERUM RESPONSE FACTOR HOMOLOG"/>
    <property type="match status" value="1"/>
</dbReference>
<evidence type="ECO:0000256" key="5">
    <source>
        <dbReference type="ARBA" id="ARBA00023242"/>
    </source>
</evidence>
<dbReference type="GO" id="GO:0005634">
    <property type="term" value="C:nucleus"/>
    <property type="evidence" value="ECO:0007669"/>
    <property type="project" value="UniProtKB-SubCell"/>
</dbReference>
<gene>
    <name evidence="7" type="ORF">PVAP13_8KG311400</name>
</gene>
<dbReference type="Proteomes" id="UP000823388">
    <property type="component" value="Chromosome 8K"/>
</dbReference>
<evidence type="ECO:0000256" key="2">
    <source>
        <dbReference type="ARBA" id="ARBA00023015"/>
    </source>
</evidence>
<protein>
    <recommendedName>
        <fullName evidence="6">MADS-box domain-containing protein</fullName>
    </recommendedName>
</protein>
<reference evidence="7" key="1">
    <citation type="submission" date="2020-05" db="EMBL/GenBank/DDBJ databases">
        <title>WGS assembly of Panicum virgatum.</title>
        <authorList>
            <person name="Lovell J.T."/>
            <person name="Jenkins J."/>
            <person name="Shu S."/>
            <person name="Juenger T.E."/>
            <person name="Schmutz J."/>
        </authorList>
    </citation>
    <scope>NUCLEOTIDE SEQUENCE</scope>
    <source>
        <strain evidence="7">AP13</strain>
    </source>
</reference>
<dbReference type="GO" id="GO:0000981">
    <property type="term" value="F:DNA-binding transcription factor activity, RNA polymerase II-specific"/>
    <property type="evidence" value="ECO:0007669"/>
    <property type="project" value="InterPro"/>
</dbReference>
<organism evidence="7 8">
    <name type="scientific">Panicum virgatum</name>
    <name type="common">Blackwell switchgrass</name>
    <dbReference type="NCBI Taxonomy" id="38727"/>
    <lineage>
        <taxon>Eukaryota</taxon>
        <taxon>Viridiplantae</taxon>
        <taxon>Streptophyta</taxon>
        <taxon>Embryophyta</taxon>
        <taxon>Tracheophyta</taxon>
        <taxon>Spermatophyta</taxon>
        <taxon>Magnoliopsida</taxon>
        <taxon>Liliopsida</taxon>
        <taxon>Poales</taxon>
        <taxon>Poaceae</taxon>
        <taxon>PACMAD clade</taxon>
        <taxon>Panicoideae</taxon>
        <taxon>Panicodae</taxon>
        <taxon>Paniceae</taxon>
        <taxon>Panicinae</taxon>
        <taxon>Panicum</taxon>
        <taxon>Panicum sect. Hiantes</taxon>
    </lineage>
</organism>
<evidence type="ECO:0000313" key="7">
    <source>
        <dbReference type="EMBL" id="KAG2563204.1"/>
    </source>
</evidence>
<evidence type="ECO:0000256" key="3">
    <source>
        <dbReference type="ARBA" id="ARBA00023125"/>
    </source>
</evidence>
<dbReference type="InterPro" id="IPR036879">
    <property type="entry name" value="TF_MADSbox_sf"/>
</dbReference>
<dbReference type="GO" id="GO:0045944">
    <property type="term" value="P:positive regulation of transcription by RNA polymerase II"/>
    <property type="evidence" value="ECO:0007669"/>
    <property type="project" value="InterPro"/>
</dbReference>
<dbReference type="InterPro" id="IPR050142">
    <property type="entry name" value="MADS-box/MEF2_TF"/>
</dbReference>
<dbReference type="AlphaFoldDB" id="A0A8T0PYV0"/>
<proteinExistence type="predicted"/>
<dbReference type="PRINTS" id="PR00404">
    <property type="entry name" value="MADSDOMAIN"/>
</dbReference>
<keyword evidence="8" id="KW-1185">Reference proteome</keyword>
<keyword evidence="5" id="KW-0539">Nucleus</keyword>
<dbReference type="SMART" id="SM00432">
    <property type="entry name" value="MADS"/>
    <property type="match status" value="1"/>
</dbReference>
<dbReference type="GO" id="GO:0000987">
    <property type="term" value="F:cis-regulatory region sequence-specific DNA binding"/>
    <property type="evidence" value="ECO:0007669"/>
    <property type="project" value="InterPro"/>
</dbReference>
<dbReference type="SUPFAM" id="SSF55455">
    <property type="entry name" value="SRF-like"/>
    <property type="match status" value="1"/>
</dbReference>